<feature type="transmembrane region" description="Helical" evidence="7">
    <location>
        <begin position="349"/>
        <end position="374"/>
    </location>
</feature>
<evidence type="ECO:0000256" key="4">
    <source>
        <dbReference type="ARBA" id="ARBA00022692"/>
    </source>
</evidence>
<comment type="similarity">
    <text evidence="2">Belongs to the polysaccharide synthase family.</text>
</comment>
<dbReference type="InterPro" id="IPR050833">
    <property type="entry name" value="Poly_Biosynth_Transport"/>
</dbReference>
<dbReference type="NCBIfam" id="NF007773">
    <property type="entry name" value="PRK10459.1"/>
    <property type="match status" value="1"/>
</dbReference>
<dbReference type="EMBL" id="BAABLF010000025">
    <property type="protein sequence ID" value="GAA5193583.1"/>
    <property type="molecule type" value="Genomic_DNA"/>
</dbReference>
<keyword evidence="9" id="KW-1185">Reference proteome</keyword>
<feature type="transmembrane region" description="Helical" evidence="7">
    <location>
        <begin position="92"/>
        <end position="111"/>
    </location>
</feature>
<evidence type="ECO:0000256" key="1">
    <source>
        <dbReference type="ARBA" id="ARBA00004651"/>
    </source>
</evidence>
<feature type="transmembrane region" description="Helical" evidence="7">
    <location>
        <begin position="131"/>
        <end position="154"/>
    </location>
</feature>
<keyword evidence="6 7" id="KW-0472">Membrane</keyword>
<comment type="caution">
    <text evidence="8">The sequence shown here is derived from an EMBL/GenBank/DDBJ whole genome shotgun (WGS) entry which is preliminary data.</text>
</comment>
<evidence type="ECO:0000256" key="5">
    <source>
        <dbReference type="ARBA" id="ARBA00022989"/>
    </source>
</evidence>
<gene>
    <name evidence="8" type="ORF">GCM10025772_24760</name>
</gene>
<evidence type="ECO:0000256" key="6">
    <source>
        <dbReference type="ARBA" id="ARBA00023136"/>
    </source>
</evidence>
<keyword evidence="3" id="KW-1003">Cell membrane</keyword>
<dbReference type="Pfam" id="PF13440">
    <property type="entry name" value="Polysacc_synt_3"/>
    <property type="match status" value="1"/>
</dbReference>
<feature type="transmembrane region" description="Helical" evidence="7">
    <location>
        <begin position="271"/>
        <end position="296"/>
    </location>
</feature>
<feature type="transmembrane region" description="Helical" evidence="7">
    <location>
        <begin position="427"/>
        <end position="446"/>
    </location>
</feature>
<feature type="transmembrane region" description="Helical" evidence="7">
    <location>
        <begin position="308"/>
        <end position="329"/>
    </location>
</feature>
<evidence type="ECO:0000313" key="9">
    <source>
        <dbReference type="Proteomes" id="UP001501600"/>
    </source>
</evidence>
<accession>A0ABP9SCK4</accession>
<dbReference type="PANTHER" id="PTHR30250">
    <property type="entry name" value="PST FAMILY PREDICTED COLANIC ACID TRANSPORTER"/>
    <property type="match status" value="1"/>
</dbReference>
<protein>
    <submittedName>
        <fullName evidence="8">Lipopolysaccharide biosynthesis protein</fullName>
    </submittedName>
</protein>
<reference evidence="9" key="1">
    <citation type="journal article" date="2019" name="Int. J. Syst. Evol. Microbiol.">
        <title>The Global Catalogue of Microorganisms (GCM) 10K type strain sequencing project: providing services to taxonomists for standard genome sequencing and annotation.</title>
        <authorList>
            <consortium name="The Broad Institute Genomics Platform"/>
            <consortium name="The Broad Institute Genome Sequencing Center for Infectious Disease"/>
            <person name="Wu L."/>
            <person name="Ma J."/>
        </authorList>
    </citation>
    <scope>NUCLEOTIDE SEQUENCE [LARGE SCALE GENOMIC DNA]</scope>
    <source>
        <strain evidence="9">JCM 18720</strain>
    </source>
</reference>
<dbReference type="CDD" id="cd13127">
    <property type="entry name" value="MATE_tuaB_like"/>
    <property type="match status" value="1"/>
</dbReference>
<dbReference type="PANTHER" id="PTHR30250:SF10">
    <property type="entry name" value="LIPOPOLYSACCHARIDE BIOSYNTHESIS PROTEIN WZXC"/>
    <property type="match status" value="1"/>
</dbReference>
<feature type="transmembrane region" description="Helical" evidence="7">
    <location>
        <begin position="60"/>
        <end position="86"/>
    </location>
</feature>
<sequence length="456" mass="50808">MQQAATLLVMAFLATVLSPEDFGLVGMVMVLAGLANVLADTGFSAAVIQDQRLGQRHYATLFWVNLAVGSAVSVFFFFSASLIAAFYQREELVLISQVLACSFFLSSLSTLPQAILRKNMSFKELSIADTVVYLLTGSIVVAMAWGGAGIWSLVLQPIIQQLLKALILWPLSGWRPSFILSWSALKDVYRFSFSILGLQYLQYLMANLDYLLIGRFLGAEALGIYTLAYKVMFVPIRNICLEVVKVLFSAFSKIQAEKDQFRALYLDSMRMTALIVMPMLTGMFLVADPFVVTVFGPQWEMAVPVLKVLCLVGLVQSVVAHSGVVFRALGFPGLELKINIVRFFVTLGVLLWALQFGLLVFTWALFGLSTLFMLVQQSMVKRFLDYRHVDWLMALQPPFLLSLMMAILLMVLQGIWPMASWGHLQRLLVLVAVGVGFYSIGVGVWWRVRRQAAVSS</sequence>
<feature type="transmembrane region" description="Helical" evidence="7">
    <location>
        <begin position="29"/>
        <end position="48"/>
    </location>
</feature>
<evidence type="ECO:0000256" key="3">
    <source>
        <dbReference type="ARBA" id="ARBA00022475"/>
    </source>
</evidence>
<keyword evidence="5 7" id="KW-1133">Transmembrane helix</keyword>
<evidence type="ECO:0000313" key="8">
    <source>
        <dbReference type="EMBL" id="GAA5193583.1"/>
    </source>
</evidence>
<keyword evidence="4 7" id="KW-0812">Transmembrane</keyword>
<feature type="transmembrane region" description="Helical" evidence="7">
    <location>
        <begin position="395"/>
        <end position="415"/>
    </location>
</feature>
<evidence type="ECO:0000256" key="7">
    <source>
        <dbReference type="SAM" id="Phobius"/>
    </source>
</evidence>
<evidence type="ECO:0000256" key="2">
    <source>
        <dbReference type="ARBA" id="ARBA00007430"/>
    </source>
</evidence>
<name>A0ABP9SCK4_9GAMM</name>
<proteinExistence type="inferred from homology"/>
<organism evidence="8 9">
    <name type="scientific">Ferrimonas gelatinilytica</name>
    <dbReference type="NCBI Taxonomy" id="1255257"/>
    <lineage>
        <taxon>Bacteria</taxon>
        <taxon>Pseudomonadati</taxon>
        <taxon>Pseudomonadota</taxon>
        <taxon>Gammaproteobacteria</taxon>
        <taxon>Alteromonadales</taxon>
        <taxon>Ferrimonadaceae</taxon>
        <taxon>Ferrimonas</taxon>
    </lineage>
</organism>
<dbReference type="Proteomes" id="UP001501600">
    <property type="component" value="Unassembled WGS sequence"/>
</dbReference>
<comment type="subcellular location">
    <subcellularLocation>
        <location evidence="1">Cell membrane</location>
        <topology evidence="1">Multi-pass membrane protein</topology>
    </subcellularLocation>
</comment>